<proteinExistence type="predicted"/>
<keyword evidence="2" id="KW-0813">Transport</keyword>
<feature type="transmembrane region" description="Helical" evidence="7">
    <location>
        <begin position="67"/>
        <end position="87"/>
    </location>
</feature>
<organism evidence="9 10">
    <name type="scientific">Cyphellophora europaea (strain CBS 101466)</name>
    <name type="common">Phialophora europaea</name>
    <dbReference type="NCBI Taxonomy" id="1220924"/>
    <lineage>
        <taxon>Eukaryota</taxon>
        <taxon>Fungi</taxon>
        <taxon>Dikarya</taxon>
        <taxon>Ascomycota</taxon>
        <taxon>Pezizomycotina</taxon>
        <taxon>Eurotiomycetes</taxon>
        <taxon>Chaetothyriomycetidae</taxon>
        <taxon>Chaetothyriales</taxon>
        <taxon>Cyphellophoraceae</taxon>
        <taxon>Cyphellophora</taxon>
    </lineage>
</organism>
<protein>
    <recommendedName>
        <fullName evidence="8">Major facilitator superfamily (MFS) profile domain-containing protein</fullName>
    </recommendedName>
</protein>
<dbReference type="GO" id="GO:0022857">
    <property type="term" value="F:transmembrane transporter activity"/>
    <property type="evidence" value="ECO:0007669"/>
    <property type="project" value="InterPro"/>
</dbReference>
<evidence type="ECO:0000256" key="3">
    <source>
        <dbReference type="ARBA" id="ARBA00022692"/>
    </source>
</evidence>
<dbReference type="InParanoid" id="W2S7B7"/>
<feature type="transmembrane region" description="Helical" evidence="7">
    <location>
        <begin position="392"/>
        <end position="411"/>
    </location>
</feature>
<dbReference type="RefSeq" id="XP_008713945.1">
    <property type="nucleotide sequence ID" value="XM_008715723.1"/>
</dbReference>
<evidence type="ECO:0000313" key="10">
    <source>
        <dbReference type="Proteomes" id="UP000030752"/>
    </source>
</evidence>
<keyword evidence="4 7" id="KW-1133">Transmembrane helix</keyword>
<dbReference type="Gene3D" id="1.20.1250.20">
    <property type="entry name" value="MFS general substrate transporter like domains"/>
    <property type="match status" value="2"/>
</dbReference>
<dbReference type="InterPro" id="IPR020846">
    <property type="entry name" value="MFS_dom"/>
</dbReference>
<feature type="transmembrane region" description="Helical" evidence="7">
    <location>
        <begin position="93"/>
        <end position="113"/>
    </location>
</feature>
<feature type="transmembrane region" description="Helical" evidence="7">
    <location>
        <begin position="182"/>
        <end position="201"/>
    </location>
</feature>
<dbReference type="PROSITE" id="PS50850">
    <property type="entry name" value="MFS"/>
    <property type="match status" value="1"/>
</dbReference>
<dbReference type="InterPro" id="IPR010573">
    <property type="entry name" value="MFS_Str1/Tri12-like"/>
</dbReference>
<feature type="transmembrane region" description="Helical" evidence="7">
    <location>
        <begin position="365"/>
        <end position="385"/>
    </location>
</feature>
<feature type="transmembrane region" description="Helical" evidence="7">
    <location>
        <begin position="449"/>
        <end position="471"/>
    </location>
</feature>
<dbReference type="Proteomes" id="UP000030752">
    <property type="component" value="Unassembled WGS sequence"/>
</dbReference>
<feature type="transmembrane region" description="Helical" evidence="7">
    <location>
        <begin position="255"/>
        <end position="277"/>
    </location>
</feature>
<evidence type="ECO:0000256" key="2">
    <source>
        <dbReference type="ARBA" id="ARBA00022448"/>
    </source>
</evidence>
<feature type="transmembrane region" description="Helical" evidence="7">
    <location>
        <begin position="283"/>
        <end position="303"/>
    </location>
</feature>
<accession>W2S7B7</accession>
<dbReference type="OrthoDB" id="4161376at2759"/>
<evidence type="ECO:0000256" key="4">
    <source>
        <dbReference type="ARBA" id="ARBA00022989"/>
    </source>
</evidence>
<reference evidence="9 10" key="1">
    <citation type="submission" date="2013-03" db="EMBL/GenBank/DDBJ databases">
        <title>The Genome Sequence of Phialophora europaea CBS 101466.</title>
        <authorList>
            <consortium name="The Broad Institute Genomics Platform"/>
            <person name="Cuomo C."/>
            <person name="de Hoog S."/>
            <person name="Gorbushina A."/>
            <person name="Walker B."/>
            <person name="Young S.K."/>
            <person name="Zeng Q."/>
            <person name="Gargeya S."/>
            <person name="Fitzgerald M."/>
            <person name="Haas B."/>
            <person name="Abouelleil A."/>
            <person name="Allen A.W."/>
            <person name="Alvarado L."/>
            <person name="Arachchi H.M."/>
            <person name="Berlin A.M."/>
            <person name="Chapman S.B."/>
            <person name="Gainer-Dewar J."/>
            <person name="Goldberg J."/>
            <person name="Griggs A."/>
            <person name="Gujja S."/>
            <person name="Hansen M."/>
            <person name="Howarth C."/>
            <person name="Imamovic A."/>
            <person name="Ireland A."/>
            <person name="Larimer J."/>
            <person name="McCowan C."/>
            <person name="Murphy C."/>
            <person name="Pearson M."/>
            <person name="Poon T.W."/>
            <person name="Priest M."/>
            <person name="Roberts A."/>
            <person name="Saif S."/>
            <person name="Shea T."/>
            <person name="Sisk P."/>
            <person name="Sykes S."/>
            <person name="Wortman J."/>
            <person name="Nusbaum C."/>
            <person name="Birren B."/>
        </authorList>
    </citation>
    <scope>NUCLEOTIDE SEQUENCE [LARGE SCALE GENOMIC DNA]</scope>
    <source>
        <strain evidence="9 10">CBS 101466</strain>
    </source>
</reference>
<evidence type="ECO:0000256" key="1">
    <source>
        <dbReference type="ARBA" id="ARBA00004141"/>
    </source>
</evidence>
<keyword evidence="10" id="KW-1185">Reference proteome</keyword>
<comment type="subcellular location">
    <subcellularLocation>
        <location evidence="1">Membrane</location>
        <topology evidence="1">Multi-pass membrane protein</topology>
    </subcellularLocation>
</comment>
<dbReference type="SUPFAM" id="SSF103473">
    <property type="entry name" value="MFS general substrate transporter"/>
    <property type="match status" value="1"/>
</dbReference>
<dbReference type="VEuPathDB" id="FungiDB:HMPREF1541_11054"/>
<evidence type="ECO:0000256" key="7">
    <source>
        <dbReference type="SAM" id="Phobius"/>
    </source>
</evidence>
<sequence>MAAIQEKSPVDMARTDEEKHTATEHHEVATPAQQVPSHDSDPPDYSDHFNNTPWTWKDRGAALSLSGLYVGSQIPLYFVGGSLSFIAADIGGVAASAWLPVAYALALAAVAPFSGYLQDLIGRRNITLVGGLVLLIGIIVLATAKTFGQGVVGMALAGAGAAIGELTALAGTAELVPVKSRGYYLALVTGFVLPFTPYLLFAQLLSTYHTWRWGIWICLMWNGFWWVGILVLYFPLSQSRIHGDGTKSILSKIDYVGGITSVGGLTLFLVAMQAGGYSHPWKSAYVLCTMIIGVLLIGAFCFWEWRVSKLPMVPREMFSGQRIVAMAYGIAFVAGMNFYGMLNFFPILFHDVFPPDPVQVGLKGLAPGLSTTFGAVFINACLTWFRGWNRELLLGSCIIMTAFSGSLACITPNDGKLVVALSTMTGFGVGGVLVPAATVAVMVCPDTTIATCIALSLAIRTVGGSIGYAIYYNVFINKLTPKLPAYVGEYAVRAGLPISSAETFVGAFLTAPEQVSEVPGVTPEIQQAAAMGARWAYAESLKFVWYATIPFGICAIVACCFLPNTKQYMTSRVAAKLRH</sequence>
<dbReference type="PANTHER" id="PTHR23501:SF109">
    <property type="entry name" value="MAJOR FACILITATOR SUPERFAMILY (MFS) PROFILE DOMAIN-CONTAINING PROTEIN-RELATED"/>
    <property type="match status" value="1"/>
</dbReference>
<feature type="region of interest" description="Disordered" evidence="6">
    <location>
        <begin position="1"/>
        <end position="46"/>
    </location>
</feature>
<evidence type="ECO:0000313" key="9">
    <source>
        <dbReference type="EMBL" id="ETN43923.1"/>
    </source>
</evidence>
<dbReference type="HOGENOM" id="CLU_000960_25_3_1"/>
<feature type="transmembrane region" description="Helical" evidence="7">
    <location>
        <begin position="323"/>
        <end position="345"/>
    </location>
</feature>
<dbReference type="eggNOG" id="KOG0254">
    <property type="taxonomic scope" value="Eukaryota"/>
</dbReference>
<keyword evidence="3 7" id="KW-0812">Transmembrane</keyword>
<feature type="transmembrane region" description="Helical" evidence="7">
    <location>
        <begin position="417"/>
        <end position="442"/>
    </location>
</feature>
<feature type="transmembrane region" description="Helical" evidence="7">
    <location>
        <begin position="543"/>
        <end position="562"/>
    </location>
</feature>
<evidence type="ECO:0000256" key="5">
    <source>
        <dbReference type="ARBA" id="ARBA00023136"/>
    </source>
</evidence>
<feature type="transmembrane region" description="Helical" evidence="7">
    <location>
        <begin position="213"/>
        <end position="234"/>
    </location>
</feature>
<dbReference type="PANTHER" id="PTHR23501">
    <property type="entry name" value="MAJOR FACILITATOR SUPERFAMILY"/>
    <property type="match status" value="1"/>
</dbReference>
<dbReference type="GeneID" id="19978393"/>
<evidence type="ECO:0000256" key="6">
    <source>
        <dbReference type="SAM" id="MobiDB-lite"/>
    </source>
</evidence>
<feature type="domain" description="Major facilitator superfamily (MFS) profile" evidence="8">
    <location>
        <begin position="59"/>
        <end position="515"/>
    </location>
</feature>
<name>W2S7B7_CYPE1</name>
<evidence type="ECO:0000259" key="8">
    <source>
        <dbReference type="PROSITE" id="PS50850"/>
    </source>
</evidence>
<feature type="compositionally biased region" description="Basic and acidic residues" evidence="6">
    <location>
        <begin position="13"/>
        <end position="28"/>
    </location>
</feature>
<dbReference type="EMBL" id="KB822717">
    <property type="protein sequence ID" value="ETN43923.1"/>
    <property type="molecule type" value="Genomic_DNA"/>
</dbReference>
<dbReference type="InterPro" id="IPR036259">
    <property type="entry name" value="MFS_trans_sf"/>
</dbReference>
<dbReference type="GO" id="GO:0005886">
    <property type="term" value="C:plasma membrane"/>
    <property type="evidence" value="ECO:0007669"/>
    <property type="project" value="TreeGrafter"/>
</dbReference>
<dbReference type="Pfam" id="PF06609">
    <property type="entry name" value="TRI12"/>
    <property type="match status" value="1"/>
</dbReference>
<keyword evidence="5 7" id="KW-0472">Membrane</keyword>
<feature type="transmembrane region" description="Helical" evidence="7">
    <location>
        <begin position="125"/>
        <end position="144"/>
    </location>
</feature>
<gene>
    <name evidence="9" type="ORF">HMPREF1541_11054</name>
</gene>
<feature type="transmembrane region" description="Helical" evidence="7">
    <location>
        <begin position="150"/>
        <end position="170"/>
    </location>
</feature>
<dbReference type="AlphaFoldDB" id="W2S7B7"/>